<feature type="chain" id="PRO_5001576110" description="PRC-barrel domain-containing protein" evidence="1">
    <location>
        <begin position="23"/>
        <end position="262"/>
    </location>
</feature>
<keyword evidence="1" id="KW-0732">Signal</keyword>
<evidence type="ECO:0000259" key="2">
    <source>
        <dbReference type="Pfam" id="PF05239"/>
    </source>
</evidence>
<reference evidence="3 4" key="1">
    <citation type="journal article" date="2014" name="Antonie Van Leeuwenhoek">
        <title>Hyphomonas beringensis sp. nov. and Hyphomonas chukchiensis sp. nov., isolated from surface seawater of the Bering Sea and Chukchi Sea.</title>
        <authorList>
            <person name="Li C."/>
            <person name="Lai Q."/>
            <person name="Li G."/>
            <person name="Dong C."/>
            <person name="Wang J."/>
            <person name="Liao Y."/>
            <person name="Shao Z."/>
        </authorList>
    </citation>
    <scope>NUCLEOTIDE SEQUENCE [LARGE SCALE GENOMIC DNA]</scope>
    <source>
        <strain evidence="3 4">22II1-22F38</strain>
    </source>
</reference>
<dbReference type="Gene3D" id="2.30.30.240">
    <property type="entry name" value="PRC-barrel domain"/>
    <property type="match status" value="2"/>
</dbReference>
<dbReference type="Proteomes" id="UP000024547">
    <property type="component" value="Unassembled WGS sequence"/>
</dbReference>
<dbReference type="RefSeq" id="WP_035546909.1">
    <property type="nucleotide sequence ID" value="NZ_AWFH01000001.1"/>
</dbReference>
<sequence length="262" mass="28506">MKRLFPTTSAAALMLGAAACSGAETHTKTADNDSAVMTETAAYDAEYASGDATEDDFDVDTRVAMGDADQAEIERDDYVLASDEFLTSELIGEDVTDANGEEVGEVEDVLLASGNMQPMLVIRDGFAGDLHTVSFDQAEIWFDEEGEPEARMDLTEDMLDDLQEFEQEGLNDYRLASELTGTNVRLGFNDKDVRVTDMIMKTDGTAKYAVVSNGIVDAVTDERFLINPAKIVVSQGDSDGEMMIDLSEEEFTNAMSFTADID</sequence>
<dbReference type="PATRIC" id="fig|1280948.3.peg.136"/>
<dbReference type="SUPFAM" id="SSF50346">
    <property type="entry name" value="PRC-barrel domain"/>
    <property type="match status" value="1"/>
</dbReference>
<comment type="caution">
    <text evidence="3">The sequence shown here is derived from an EMBL/GenBank/DDBJ whole genome shotgun (WGS) entry which is preliminary data.</text>
</comment>
<dbReference type="PROSITE" id="PS51257">
    <property type="entry name" value="PROKAR_LIPOPROTEIN"/>
    <property type="match status" value="1"/>
</dbReference>
<proteinExistence type="predicted"/>
<feature type="signal peptide" evidence="1">
    <location>
        <begin position="1"/>
        <end position="22"/>
    </location>
</feature>
<organism evidence="3 4">
    <name type="scientific">Hyphomonas atlantica</name>
    <dbReference type="NCBI Taxonomy" id="1280948"/>
    <lineage>
        <taxon>Bacteria</taxon>
        <taxon>Pseudomonadati</taxon>
        <taxon>Pseudomonadota</taxon>
        <taxon>Alphaproteobacteria</taxon>
        <taxon>Hyphomonadales</taxon>
        <taxon>Hyphomonadaceae</taxon>
        <taxon>Hyphomonas</taxon>
    </lineage>
</organism>
<name>A0A059EB73_9PROT</name>
<dbReference type="STRING" id="1280948.HY36_00700"/>
<dbReference type="AlphaFoldDB" id="A0A059EB73"/>
<accession>A0A059EB73</accession>
<protein>
    <recommendedName>
        <fullName evidence="2">PRC-barrel domain-containing protein</fullName>
    </recommendedName>
</protein>
<dbReference type="OrthoDB" id="8481750at2"/>
<evidence type="ECO:0000313" key="3">
    <source>
        <dbReference type="EMBL" id="KCZ64921.1"/>
    </source>
</evidence>
<evidence type="ECO:0000313" key="4">
    <source>
        <dbReference type="Proteomes" id="UP000024547"/>
    </source>
</evidence>
<dbReference type="Pfam" id="PF05239">
    <property type="entry name" value="PRC"/>
    <property type="match status" value="1"/>
</dbReference>
<dbReference type="InterPro" id="IPR027275">
    <property type="entry name" value="PRC-brl_dom"/>
</dbReference>
<feature type="domain" description="PRC-barrel" evidence="2">
    <location>
        <begin position="83"/>
        <end position="125"/>
    </location>
</feature>
<evidence type="ECO:0000256" key="1">
    <source>
        <dbReference type="SAM" id="SignalP"/>
    </source>
</evidence>
<keyword evidence="4" id="KW-1185">Reference proteome</keyword>
<gene>
    <name evidence="3" type="ORF">HY36_00700</name>
</gene>
<dbReference type="EMBL" id="AWFH01000001">
    <property type="protein sequence ID" value="KCZ64921.1"/>
    <property type="molecule type" value="Genomic_DNA"/>
</dbReference>
<dbReference type="InterPro" id="IPR011033">
    <property type="entry name" value="PRC_barrel-like_sf"/>
</dbReference>
<dbReference type="eggNOG" id="COG1873">
    <property type="taxonomic scope" value="Bacteria"/>
</dbReference>